<protein>
    <submittedName>
        <fullName evidence="2">Uncharacterized protein</fullName>
    </submittedName>
</protein>
<gene>
    <name evidence="2" type="primary">ORF29036</name>
</gene>
<reference evidence="2" key="1">
    <citation type="submission" date="2014-12" db="EMBL/GenBank/DDBJ databases">
        <title>Insight into the proteome of Arion vulgaris.</title>
        <authorList>
            <person name="Aradska J."/>
            <person name="Bulat T."/>
            <person name="Smidak R."/>
            <person name="Sarate P."/>
            <person name="Gangsoo J."/>
            <person name="Sialana F."/>
            <person name="Bilban M."/>
            <person name="Lubec G."/>
        </authorList>
    </citation>
    <scope>NUCLEOTIDE SEQUENCE</scope>
    <source>
        <tissue evidence="2">Skin</tissue>
    </source>
</reference>
<feature type="compositionally biased region" description="Polar residues" evidence="1">
    <location>
        <begin position="33"/>
        <end position="53"/>
    </location>
</feature>
<organism evidence="2">
    <name type="scientific">Arion vulgaris</name>
    <dbReference type="NCBI Taxonomy" id="1028688"/>
    <lineage>
        <taxon>Eukaryota</taxon>
        <taxon>Metazoa</taxon>
        <taxon>Spiralia</taxon>
        <taxon>Lophotrochozoa</taxon>
        <taxon>Mollusca</taxon>
        <taxon>Gastropoda</taxon>
        <taxon>Heterobranchia</taxon>
        <taxon>Euthyneura</taxon>
        <taxon>Panpulmonata</taxon>
        <taxon>Eupulmonata</taxon>
        <taxon>Stylommatophora</taxon>
        <taxon>Helicina</taxon>
        <taxon>Arionoidea</taxon>
        <taxon>Arionidae</taxon>
        <taxon>Arion</taxon>
    </lineage>
</organism>
<proteinExistence type="predicted"/>
<accession>A0A0B6YLB1</accession>
<dbReference type="AlphaFoldDB" id="A0A0B6YLB1"/>
<dbReference type="EMBL" id="HACG01010133">
    <property type="protein sequence ID" value="CEK56998.1"/>
    <property type="molecule type" value="Transcribed_RNA"/>
</dbReference>
<name>A0A0B6YLB1_9EUPU</name>
<sequence>MGDVHHFSQIRIGNRVVYNGVNGDAFAFGENPAISSNISSNEKEQPTSNSKTANGVDIVSTDVSAKYSNVTLRVTGA</sequence>
<feature type="region of interest" description="Disordered" evidence="1">
    <location>
        <begin position="32"/>
        <end position="55"/>
    </location>
</feature>
<evidence type="ECO:0000256" key="1">
    <source>
        <dbReference type="SAM" id="MobiDB-lite"/>
    </source>
</evidence>
<evidence type="ECO:0000313" key="2">
    <source>
        <dbReference type="EMBL" id="CEK56998.1"/>
    </source>
</evidence>
<feature type="non-terminal residue" evidence="2">
    <location>
        <position position="77"/>
    </location>
</feature>